<proteinExistence type="predicted"/>
<dbReference type="AlphaFoldDB" id="A0A4R2Q8B5"/>
<reference evidence="3 4" key="1">
    <citation type="submission" date="2019-03" db="EMBL/GenBank/DDBJ databases">
        <title>Genomic Encyclopedia of Type Strains, Phase IV (KMG-IV): sequencing the most valuable type-strain genomes for metagenomic binning, comparative biology and taxonomic classification.</title>
        <authorList>
            <person name="Goeker M."/>
        </authorList>
    </citation>
    <scope>NUCLEOTIDE SEQUENCE [LARGE SCALE GENOMIC DNA]</scope>
    <source>
        <strain evidence="3 4">DSM 18063</strain>
    </source>
</reference>
<name>A0A4R2Q8B5_9RHOB</name>
<gene>
    <name evidence="3" type="ORF">EV662_102254</name>
</gene>
<accession>A0A4R2Q8B5</accession>
<protein>
    <recommendedName>
        <fullName evidence="2">Anti-sigma factor NepR domain-containing protein</fullName>
    </recommendedName>
</protein>
<feature type="domain" description="Anti-sigma factor NepR" evidence="2">
    <location>
        <begin position="12"/>
        <end position="44"/>
    </location>
</feature>
<evidence type="ECO:0000313" key="4">
    <source>
        <dbReference type="Proteomes" id="UP000294835"/>
    </source>
</evidence>
<dbReference type="EMBL" id="SLXP01000002">
    <property type="protein sequence ID" value="TCP43061.1"/>
    <property type="molecule type" value="Genomic_DNA"/>
</dbReference>
<keyword evidence="4" id="KW-1185">Reference proteome</keyword>
<sequence>MPDKDRKGRMEEQIDENLRRVYAQATEEEVPERFLTLLDQLRKQPRKADKTPGDGEGDAS</sequence>
<dbReference type="InterPro" id="IPR041649">
    <property type="entry name" value="NepR"/>
</dbReference>
<evidence type="ECO:0000313" key="3">
    <source>
        <dbReference type="EMBL" id="TCP43061.1"/>
    </source>
</evidence>
<organism evidence="3 4">
    <name type="scientific">Rhodovulum marinum</name>
    <dbReference type="NCBI Taxonomy" id="320662"/>
    <lineage>
        <taxon>Bacteria</taxon>
        <taxon>Pseudomonadati</taxon>
        <taxon>Pseudomonadota</taxon>
        <taxon>Alphaproteobacteria</taxon>
        <taxon>Rhodobacterales</taxon>
        <taxon>Paracoccaceae</taxon>
        <taxon>Rhodovulum</taxon>
    </lineage>
</organism>
<comment type="caution">
    <text evidence="3">The sequence shown here is derived from an EMBL/GenBank/DDBJ whole genome shotgun (WGS) entry which is preliminary data.</text>
</comment>
<evidence type="ECO:0000259" key="2">
    <source>
        <dbReference type="Pfam" id="PF18557"/>
    </source>
</evidence>
<feature type="compositionally biased region" description="Basic and acidic residues" evidence="1">
    <location>
        <begin position="41"/>
        <end position="53"/>
    </location>
</feature>
<dbReference type="Proteomes" id="UP000294835">
    <property type="component" value="Unassembled WGS sequence"/>
</dbReference>
<dbReference type="OrthoDB" id="7875342at2"/>
<evidence type="ECO:0000256" key="1">
    <source>
        <dbReference type="SAM" id="MobiDB-lite"/>
    </source>
</evidence>
<dbReference type="Pfam" id="PF18557">
    <property type="entry name" value="NepR"/>
    <property type="match status" value="1"/>
</dbReference>
<feature type="region of interest" description="Disordered" evidence="1">
    <location>
        <begin position="41"/>
        <end position="60"/>
    </location>
</feature>